<feature type="transmembrane region" description="Helical" evidence="6">
    <location>
        <begin position="171"/>
        <end position="188"/>
    </location>
</feature>
<dbReference type="GO" id="GO:0016874">
    <property type="term" value="F:ligase activity"/>
    <property type="evidence" value="ECO:0007669"/>
    <property type="project" value="UniProtKB-KW"/>
</dbReference>
<feature type="transmembrane region" description="Helical" evidence="6">
    <location>
        <begin position="42"/>
        <end position="63"/>
    </location>
</feature>
<evidence type="ECO:0000256" key="6">
    <source>
        <dbReference type="SAM" id="Phobius"/>
    </source>
</evidence>
<dbReference type="InterPro" id="IPR007016">
    <property type="entry name" value="O-antigen_ligase-rel_domated"/>
</dbReference>
<feature type="transmembrane region" description="Helical" evidence="6">
    <location>
        <begin position="405"/>
        <end position="422"/>
    </location>
</feature>
<dbReference type="Proteomes" id="UP000533905">
    <property type="component" value="Unassembled WGS sequence"/>
</dbReference>
<protein>
    <submittedName>
        <fullName evidence="9">Putative O-glycosylation ligase, exosortase A system-associated</fullName>
    </submittedName>
</protein>
<dbReference type="Pfam" id="PF04932">
    <property type="entry name" value="Wzy_C"/>
    <property type="match status" value="1"/>
</dbReference>
<proteinExistence type="predicted"/>
<gene>
    <name evidence="9" type="ORF">HGB41_14535</name>
</gene>
<comment type="caution">
    <text evidence="9">The sequence shown here is derived from an EMBL/GenBank/DDBJ whole genome shotgun (WGS) entry which is preliminary data.</text>
</comment>
<keyword evidence="10" id="KW-1185">Reference proteome</keyword>
<feature type="transmembrane region" description="Helical" evidence="6">
    <location>
        <begin position="200"/>
        <end position="233"/>
    </location>
</feature>
<evidence type="ECO:0000313" key="9">
    <source>
        <dbReference type="EMBL" id="NNG24210.1"/>
    </source>
</evidence>
<evidence type="ECO:0000259" key="8">
    <source>
        <dbReference type="Pfam" id="PF19358"/>
    </source>
</evidence>
<dbReference type="PANTHER" id="PTHR37422">
    <property type="entry name" value="TEICHURONIC ACID BIOSYNTHESIS PROTEIN TUAE"/>
    <property type="match status" value="1"/>
</dbReference>
<keyword evidence="4 6" id="KW-0472">Membrane</keyword>
<reference evidence="9 10" key="1">
    <citation type="submission" date="2020-04" db="EMBL/GenBank/DDBJ databases">
        <title>Massilia sp. nov., a cold adapted bacteria isolated from Arctic soil.</title>
        <authorList>
            <person name="Son J."/>
            <person name="Ka J.-O."/>
        </authorList>
    </citation>
    <scope>NUCLEOTIDE SEQUENCE [LARGE SCALE GENOMIC DNA]</scope>
    <source>
        <strain evidence="9 10">ML15P13</strain>
    </source>
</reference>
<dbReference type="GO" id="GO:0016020">
    <property type="term" value="C:membrane"/>
    <property type="evidence" value="ECO:0007669"/>
    <property type="project" value="UniProtKB-SubCell"/>
</dbReference>
<evidence type="ECO:0000256" key="2">
    <source>
        <dbReference type="ARBA" id="ARBA00022692"/>
    </source>
</evidence>
<evidence type="ECO:0000256" key="1">
    <source>
        <dbReference type="ARBA" id="ARBA00004141"/>
    </source>
</evidence>
<keyword evidence="3 6" id="KW-1133">Transmembrane helix</keyword>
<evidence type="ECO:0000259" key="7">
    <source>
        <dbReference type="Pfam" id="PF04932"/>
    </source>
</evidence>
<dbReference type="EMBL" id="JABAIV010000004">
    <property type="protein sequence ID" value="NNG24210.1"/>
    <property type="molecule type" value="Genomic_DNA"/>
</dbReference>
<feature type="transmembrane region" description="Helical" evidence="6">
    <location>
        <begin position="106"/>
        <end position="122"/>
    </location>
</feature>
<feature type="domain" description="DUF5935" evidence="8">
    <location>
        <begin position="1"/>
        <end position="186"/>
    </location>
</feature>
<feature type="transmembrane region" description="Helical" evidence="6">
    <location>
        <begin position="381"/>
        <end position="399"/>
    </location>
</feature>
<dbReference type="Pfam" id="PF19358">
    <property type="entry name" value="DUF5935"/>
    <property type="match status" value="1"/>
</dbReference>
<feature type="transmembrane region" description="Helical" evidence="6">
    <location>
        <begin position="276"/>
        <end position="296"/>
    </location>
</feature>
<name>A0A7Y2K038_9BURK</name>
<dbReference type="InterPro" id="IPR045979">
    <property type="entry name" value="DUF5935"/>
</dbReference>
<evidence type="ECO:0000256" key="4">
    <source>
        <dbReference type="ARBA" id="ARBA00023136"/>
    </source>
</evidence>
<dbReference type="AlphaFoldDB" id="A0A7Y2K038"/>
<feature type="transmembrane region" description="Helical" evidence="6">
    <location>
        <begin position="129"/>
        <end position="151"/>
    </location>
</feature>
<feature type="transmembrane region" description="Helical" evidence="6">
    <location>
        <begin position="239"/>
        <end position="256"/>
    </location>
</feature>
<dbReference type="InterPro" id="IPR051533">
    <property type="entry name" value="WaaL-like"/>
</dbReference>
<dbReference type="PANTHER" id="PTHR37422:SF13">
    <property type="entry name" value="LIPOPOLYSACCHARIDE BIOSYNTHESIS PROTEIN PA4999-RELATED"/>
    <property type="match status" value="1"/>
</dbReference>
<feature type="region of interest" description="Disordered" evidence="5">
    <location>
        <begin position="449"/>
        <end position="469"/>
    </location>
</feature>
<evidence type="ECO:0000256" key="5">
    <source>
        <dbReference type="SAM" id="MobiDB-lite"/>
    </source>
</evidence>
<dbReference type="InterPro" id="IPR017528">
    <property type="entry name" value="CHP03097O-antigen_lig-rel"/>
</dbReference>
<comment type="subcellular location">
    <subcellularLocation>
        <location evidence="1">Membrane</location>
        <topology evidence="1">Multi-pass membrane protein</topology>
    </subcellularLocation>
</comment>
<sequence>MRDIFLLAMLPLMLYAMAQRSFIALAMWPWTALFFPNGWVYGIAGSIRYNLLFAGVTIFTYLAQKDKPKFRLTGLGVLVLLFFIWTTLSTIMTIGRPEIAWEYWNRFLKVVVLFMFVLAIIEKKLHIDVLLWGIVLSVGFYGNLEALKFIASGGSHMITGLSGHVLGDRNELALAFVMTLPICVYLLGEYGWRSRILQISLIGTMCLLIFAVIGTQSRGGFIALLTLGAYLFMKSERKALMAVFTVILVTVLANYVSSEWTARIDTIESANEDASFMGRVVAWKLSFIMATQHPLFGGGFKALETFSVYSELTRHFYEYAWFYTGDALPPANFARAAHSVYFQVLGDHGFVGLFIYVACLITAWRKAGRAARTVKRAGGPAWLATVSTMIQLSIFAFAFGGAALSFAYFDLIFTLFGLVIVLESRIVPAELAKLTNAAEDADGTIHAYPSPTRPANDLARRKFGHENAA</sequence>
<dbReference type="NCBIfam" id="TIGR03097">
    <property type="entry name" value="PEP_O_lig_1"/>
    <property type="match status" value="1"/>
</dbReference>
<keyword evidence="2 6" id="KW-0812">Transmembrane</keyword>
<evidence type="ECO:0000256" key="3">
    <source>
        <dbReference type="ARBA" id="ARBA00022989"/>
    </source>
</evidence>
<feature type="transmembrane region" description="Helical" evidence="6">
    <location>
        <begin position="340"/>
        <end position="361"/>
    </location>
</feature>
<feature type="compositionally biased region" description="Basic and acidic residues" evidence="5">
    <location>
        <begin position="458"/>
        <end position="469"/>
    </location>
</feature>
<feature type="transmembrane region" description="Helical" evidence="6">
    <location>
        <begin position="75"/>
        <end position="94"/>
    </location>
</feature>
<evidence type="ECO:0000313" key="10">
    <source>
        <dbReference type="Proteomes" id="UP000533905"/>
    </source>
</evidence>
<keyword evidence="9" id="KW-0436">Ligase</keyword>
<accession>A0A7Y2K038</accession>
<dbReference type="RefSeq" id="WP_171085572.1">
    <property type="nucleotide sequence ID" value="NZ_JABAIV010000004.1"/>
</dbReference>
<feature type="domain" description="O-antigen ligase-related" evidence="7">
    <location>
        <begin position="205"/>
        <end position="357"/>
    </location>
</feature>
<organism evidence="9 10">
    <name type="scientific">Telluria aromaticivorans</name>
    <dbReference type="NCBI Taxonomy" id="2725995"/>
    <lineage>
        <taxon>Bacteria</taxon>
        <taxon>Pseudomonadati</taxon>
        <taxon>Pseudomonadota</taxon>
        <taxon>Betaproteobacteria</taxon>
        <taxon>Burkholderiales</taxon>
        <taxon>Oxalobacteraceae</taxon>
        <taxon>Telluria group</taxon>
        <taxon>Telluria</taxon>
    </lineage>
</organism>